<gene>
    <name evidence="2" type="ORF">IEG06_06425</name>
</gene>
<comment type="caution">
    <text evidence="2">The sequence shown here is derived from an EMBL/GenBank/DDBJ whole genome shotgun (WGS) entry which is preliminary data.</text>
</comment>
<reference evidence="2 3" key="1">
    <citation type="submission" date="2020-09" db="EMBL/GenBank/DDBJ databases">
        <title>Bacillus nautilus sp. nov., Chryseoglobus crepusculi sp. nov, and Psychrobacter noctis sp. nov., isolated from deep-sea sponges from the equatorial Atlantic.</title>
        <authorList>
            <person name="Stennett H.L."/>
            <person name="Williams S.E."/>
        </authorList>
    </citation>
    <scope>NUCLEOTIDE SEQUENCE [LARGE SCALE GENOMIC DNA]</scope>
    <source>
        <strain evidence="2 3">28M-24</strain>
    </source>
</reference>
<dbReference type="Proteomes" id="UP000627521">
    <property type="component" value="Unassembled WGS sequence"/>
</dbReference>
<feature type="compositionally biased region" description="Polar residues" evidence="1">
    <location>
        <begin position="19"/>
        <end position="40"/>
    </location>
</feature>
<protein>
    <submittedName>
        <fullName evidence="2">Uncharacterized protein</fullName>
    </submittedName>
</protein>
<sequence>MNFFRKLFKSKKENEKSEQGNIPKSKPTGNPQTEQKNNSKVGLGNIATNEYFDKRYQEDKIDKSILEGVLKMIESYFVANKTKPIVKEPINHPKNLDQTIDDGFGFVMYCKAMEMDENYAVGLLAMAFNDFMIKNHGFKLYKDTEPEYPLRDMTLKYDNEGAKLSLYPIEYTAKVINYEANFNDLYERIKSNLETIPTGDEVFNKLMGNLKNTTEK</sequence>
<organism evidence="2 3">
    <name type="scientific">Olleya marilimosa</name>
    <dbReference type="NCBI Taxonomy" id="272164"/>
    <lineage>
        <taxon>Bacteria</taxon>
        <taxon>Pseudomonadati</taxon>
        <taxon>Bacteroidota</taxon>
        <taxon>Flavobacteriia</taxon>
        <taxon>Flavobacteriales</taxon>
        <taxon>Flavobacteriaceae</taxon>
    </lineage>
</organism>
<name>A0ABR8LTQ7_9FLAO</name>
<feature type="region of interest" description="Disordered" evidence="1">
    <location>
        <begin position="1"/>
        <end position="40"/>
    </location>
</feature>
<evidence type="ECO:0000256" key="1">
    <source>
        <dbReference type="SAM" id="MobiDB-lite"/>
    </source>
</evidence>
<dbReference type="EMBL" id="JACXXH010000003">
    <property type="protein sequence ID" value="MBD3863081.1"/>
    <property type="molecule type" value="Genomic_DNA"/>
</dbReference>
<accession>A0ABR8LTQ7</accession>
<evidence type="ECO:0000313" key="3">
    <source>
        <dbReference type="Proteomes" id="UP000627521"/>
    </source>
</evidence>
<evidence type="ECO:0000313" key="2">
    <source>
        <dbReference type="EMBL" id="MBD3863081.1"/>
    </source>
</evidence>
<proteinExistence type="predicted"/>
<keyword evidence="3" id="KW-1185">Reference proteome</keyword>
<dbReference type="RefSeq" id="WP_191099485.1">
    <property type="nucleotide sequence ID" value="NZ_JACXXF010000003.1"/>
</dbReference>